<evidence type="ECO:0000256" key="1">
    <source>
        <dbReference type="SAM" id="MobiDB-lite"/>
    </source>
</evidence>
<proteinExistence type="predicted"/>
<sequence length="26" mass="3152">MVPKQPKEENAKENDEKRLRKPPYEP</sequence>
<dbReference type="EMBL" id="JAAIUW010000006">
    <property type="protein sequence ID" value="KAF7827424.1"/>
    <property type="molecule type" value="Genomic_DNA"/>
</dbReference>
<protein>
    <submittedName>
        <fullName evidence="2">Uncharacterized protein</fullName>
    </submittedName>
</protein>
<feature type="region of interest" description="Disordered" evidence="1">
    <location>
        <begin position="1"/>
        <end position="26"/>
    </location>
</feature>
<organism evidence="2 3">
    <name type="scientific">Senna tora</name>
    <dbReference type="NCBI Taxonomy" id="362788"/>
    <lineage>
        <taxon>Eukaryota</taxon>
        <taxon>Viridiplantae</taxon>
        <taxon>Streptophyta</taxon>
        <taxon>Embryophyta</taxon>
        <taxon>Tracheophyta</taxon>
        <taxon>Spermatophyta</taxon>
        <taxon>Magnoliopsida</taxon>
        <taxon>eudicotyledons</taxon>
        <taxon>Gunneridae</taxon>
        <taxon>Pentapetalae</taxon>
        <taxon>rosids</taxon>
        <taxon>fabids</taxon>
        <taxon>Fabales</taxon>
        <taxon>Fabaceae</taxon>
        <taxon>Caesalpinioideae</taxon>
        <taxon>Cassia clade</taxon>
        <taxon>Senna</taxon>
    </lineage>
</organism>
<dbReference type="AlphaFoldDB" id="A0A834TTD5"/>
<dbReference type="Proteomes" id="UP000634136">
    <property type="component" value="Unassembled WGS sequence"/>
</dbReference>
<name>A0A834TTD5_9FABA</name>
<comment type="caution">
    <text evidence="2">The sequence shown here is derived from an EMBL/GenBank/DDBJ whole genome shotgun (WGS) entry which is preliminary data.</text>
</comment>
<reference evidence="2" key="1">
    <citation type="submission" date="2020-09" db="EMBL/GenBank/DDBJ databases">
        <title>Genome-Enabled Discovery of Anthraquinone Biosynthesis in Senna tora.</title>
        <authorList>
            <person name="Kang S.-H."/>
            <person name="Pandey R.P."/>
            <person name="Lee C.-M."/>
            <person name="Sim J.-S."/>
            <person name="Jeong J.-T."/>
            <person name="Choi B.-S."/>
            <person name="Jung M."/>
            <person name="Ginzburg D."/>
            <person name="Zhao K."/>
            <person name="Won S.Y."/>
            <person name="Oh T.-J."/>
            <person name="Yu Y."/>
            <person name="Kim N.-H."/>
            <person name="Lee O.R."/>
            <person name="Lee T.-H."/>
            <person name="Bashyal P."/>
            <person name="Kim T.-S."/>
            <person name="Lee W.-H."/>
            <person name="Kawkins C."/>
            <person name="Kim C.-K."/>
            <person name="Kim J.S."/>
            <person name="Ahn B.O."/>
            <person name="Rhee S.Y."/>
            <person name="Sohng J.K."/>
        </authorList>
    </citation>
    <scope>NUCLEOTIDE SEQUENCE</scope>
    <source>
        <tissue evidence="2">Leaf</tissue>
    </source>
</reference>
<evidence type="ECO:0000313" key="2">
    <source>
        <dbReference type="EMBL" id="KAF7827424.1"/>
    </source>
</evidence>
<evidence type="ECO:0000313" key="3">
    <source>
        <dbReference type="Proteomes" id="UP000634136"/>
    </source>
</evidence>
<keyword evidence="3" id="KW-1185">Reference proteome</keyword>
<accession>A0A834TTD5</accession>
<gene>
    <name evidence="2" type="ORF">G2W53_018588</name>
</gene>